<dbReference type="Proteomes" id="UP000243459">
    <property type="component" value="Chromosome 4"/>
</dbReference>
<gene>
    <name evidence="2" type="ORF">A4U43_C04F33700</name>
</gene>
<sequence length="236" mass="25954">MLVSFGSVACSGPVGSFSSCPDTFSDSGHLVESARVLRASSAEVSSAPPRPGDKLSTTSFRWWPKVSELFGFGSFHVEALTTLEKGVHEIKEGLWLETLMVEELQSLERIQAYRAMLSIDEQPMESSRPGSPPVLRKQLCDNLEAEDLHAEGSKRRKKKTASKERHRAESSTWELLARGDEAIEAKPGQIEAALGSASGVKALKSSYAPLEFIEVEGNSPHPIPEKEARERERETF</sequence>
<name>A0A5P1F5L6_ASPOF</name>
<feature type="region of interest" description="Disordered" evidence="1">
    <location>
        <begin position="215"/>
        <end position="236"/>
    </location>
</feature>
<dbReference type="Gramene" id="ONK73638">
    <property type="protein sequence ID" value="ONK73638"/>
    <property type="gene ID" value="A4U43_C04F33700"/>
</dbReference>
<feature type="compositionally biased region" description="Basic and acidic residues" evidence="1">
    <location>
        <begin position="223"/>
        <end position="236"/>
    </location>
</feature>
<reference evidence="3" key="1">
    <citation type="journal article" date="2017" name="Nat. Commun.">
        <title>The asparagus genome sheds light on the origin and evolution of a young Y chromosome.</title>
        <authorList>
            <person name="Harkess A."/>
            <person name="Zhou J."/>
            <person name="Xu C."/>
            <person name="Bowers J.E."/>
            <person name="Van der Hulst R."/>
            <person name="Ayyampalayam S."/>
            <person name="Mercati F."/>
            <person name="Riccardi P."/>
            <person name="McKain M.R."/>
            <person name="Kakrana A."/>
            <person name="Tang H."/>
            <person name="Ray J."/>
            <person name="Groenendijk J."/>
            <person name="Arikit S."/>
            <person name="Mathioni S.M."/>
            <person name="Nakano M."/>
            <person name="Shan H."/>
            <person name="Telgmann-Rauber A."/>
            <person name="Kanno A."/>
            <person name="Yue Z."/>
            <person name="Chen H."/>
            <person name="Li W."/>
            <person name="Chen Y."/>
            <person name="Xu X."/>
            <person name="Zhang Y."/>
            <person name="Luo S."/>
            <person name="Chen H."/>
            <person name="Gao J."/>
            <person name="Mao Z."/>
            <person name="Pires J.C."/>
            <person name="Luo M."/>
            <person name="Kudrna D."/>
            <person name="Wing R.A."/>
            <person name="Meyers B.C."/>
            <person name="Yi K."/>
            <person name="Kong H."/>
            <person name="Lavrijsen P."/>
            <person name="Sunseri F."/>
            <person name="Falavigna A."/>
            <person name="Ye Y."/>
            <person name="Leebens-Mack J.H."/>
            <person name="Chen G."/>
        </authorList>
    </citation>
    <scope>NUCLEOTIDE SEQUENCE [LARGE SCALE GENOMIC DNA]</scope>
    <source>
        <strain evidence="3">cv. DH0086</strain>
    </source>
</reference>
<accession>A0A5P1F5L6</accession>
<evidence type="ECO:0000313" key="3">
    <source>
        <dbReference type="Proteomes" id="UP000243459"/>
    </source>
</evidence>
<organism evidence="2 3">
    <name type="scientific">Asparagus officinalis</name>
    <name type="common">Garden asparagus</name>
    <dbReference type="NCBI Taxonomy" id="4686"/>
    <lineage>
        <taxon>Eukaryota</taxon>
        <taxon>Viridiplantae</taxon>
        <taxon>Streptophyta</taxon>
        <taxon>Embryophyta</taxon>
        <taxon>Tracheophyta</taxon>
        <taxon>Spermatophyta</taxon>
        <taxon>Magnoliopsida</taxon>
        <taxon>Liliopsida</taxon>
        <taxon>Asparagales</taxon>
        <taxon>Asparagaceae</taxon>
        <taxon>Asparagoideae</taxon>
        <taxon>Asparagus</taxon>
    </lineage>
</organism>
<keyword evidence="3" id="KW-1185">Reference proteome</keyword>
<protein>
    <submittedName>
        <fullName evidence="2">Uncharacterized protein</fullName>
    </submittedName>
</protein>
<proteinExistence type="predicted"/>
<evidence type="ECO:0000313" key="2">
    <source>
        <dbReference type="EMBL" id="ONK73638.1"/>
    </source>
</evidence>
<feature type="region of interest" description="Disordered" evidence="1">
    <location>
        <begin position="146"/>
        <end position="172"/>
    </location>
</feature>
<evidence type="ECO:0000256" key="1">
    <source>
        <dbReference type="SAM" id="MobiDB-lite"/>
    </source>
</evidence>
<dbReference type="AlphaFoldDB" id="A0A5P1F5L6"/>
<dbReference type="EMBL" id="CM007384">
    <property type="protein sequence ID" value="ONK73638.1"/>
    <property type="molecule type" value="Genomic_DNA"/>
</dbReference>